<feature type="transmembrane region" description="Helical" evidence="12">
    <location>
        <begin position="321"/>
        <end position="345"/>
    </location>
</feature>
<evidence type="ECO:0000256" key="6">
    <source>
        <dbReference type="ARBA" id="ARBA00022676"/>
    </source>
</evidence>
<sequence length="441" mass="48503">MEPWARPLDSPIQSLLALFVGWKALLLLIAACSPGPGYDTSGQLFYGEPDHDNQLPLTLRYIVGKLTRWDAIYFLKASRCGYLFEQEWAFGWGFTRVIAACVAVLKGLGAPNHLELEGLVAICIAHSSHLLSVLAVFSLTRALFLDRSVAFAFRAALFHIISPAGLFLSSPYAESSCALLSFIGCLLFTKSIVHHGPNTAKHDLLLVISGICFGIATSFRSNGILNGLLLLEEAIRTLLALKDGIPFFRIRRLLAAGFGGMSVGAGFLIPQYIAYNEYCGDSQVLRRPWCQTTLPSIYAFVQDHYWNCGFLRYWTVANIPLFLLGAPMFLVLTRSGLWALTFNPISRQGQAGKSQESNESRGARQVLRNMAVSQLALVSLTLVTAHVQIITRISSAFPVWLWYASVASEDGKTMLVDSFVKFMVTYALVQGALYASFLPPA</sequence>
<accession>A0A1E1LMT9</accession>
<dbReference type="Pfam" id="PF04188">
    <property type="entry name" value="Mannosyl_trans2"/>
    <property type="match status" value="1"/>
</dbReference>
<feature type="transmembrane region" description="Helical" evidence="12">
    <location>
        <begin position="252"/>
        <end position="273"/>
    </location>
</feature>
<evidence type="ECO:0000256" key="2">
    <source>
        <dbReference type="ARBA" id="ARBA00004687"/>
    </source>
</evidence>
<dbReference type="AlphaFoldDB" id="A0A1E1LMT9"/>
<evidence type="ECO:0000256" key="7">
    <source>
        <dbReference type="ARBA" id="ARBA00022679"/>
    </source>
</evidence>
<proteinExistence type="inferred from homology"/>
<dbReference type="PANTHER" id="PTHR12468">
    <property type="entry name" value="GPI MANNOSYLTRANSFERASE 2"/>
    <property type="match status" value="1"/>
</dbReference>
<gene>
    <name evidence="13" type="ORF">RAG0_15839</name>
</gene>
<evidence type="ECO:0000256" key="8">
    <source>
        <dbReference type="ARBA" id="ARBA00022692"/>
    </source>
</evidence>
<evidence type="ECO:0000256" key="12">
    <source>
        <dbReference type="RuleBase" id="RU363112"/>
    </source>
</evidence>
<name>A0A1E1LMT9_9HELO</name>
<dbReference type="PANTHER" id="PTHR12468:SF2">
    <property type="entry name" value="GPI MANNOSYLTRANSFERASE 2"/>
    <property type="match status" value="1"/>
</dbReference>
<evidence type="ECO:0000256" key="9">
    <source>
        <dbReference type="ARBA" id="ARBA00022824"/>
    </source>
</evidence>
<comment type="function">
    <text evidence="12">Mannosyltransferase involved in glycosylphosphatidylinositol-anchor biosynthesis.</text>
</comment>
<dbReference type="Proteomes" id="UP000178912">
    <property type="component" value="Unassembled WGS sequence"/>
</dbReference>
<comment type="similarity">
    <text evidence="3 12">Belongs to the PIGV family.</text>
</comment>
<evidence type="ECO:0000256" key="3">
    <source>
        <dbReference type="ARBA" id="ARBA00008698"/>
    </source>
</evidence>
<dbReference type="EMBL" id="FJUX01000147">
    <property type="protein sequence ID" value="CZT11800.1"/>
    <property type="molecule type" value="Genomic_DNA"/>
</dbReference>
<keyword evidence="8 12" id="KW-0812">Transmembrane</keyword>
<dbReference type="GO" id="GO:0005789">
    <property type="term" value="C:endoplasmic reticulum membrane"/>
    <property type="evidence" value="ECO:0007669"/>
    <property type="project" value="UniProtKB-SubCell"/>
</dbReference>
<dbReference type="EC" id="2.4.1.-" evidence="12"/>
<keyword evidence="11 12" id="KW-0472">Membrane</keyword>
<evidence type="ECO:0000256" key="4">
    <source>
        <dbReference type="ARBA" id="ARBA00013795"/>
    </source>
</evidence>
<dbReference type="GO" id="GO:0000009">
    <property type="term" value="F:alpha-1,6-mannosyltransferase activity"/>
    <property type="evidence" value="ECO:0007669"/>
    <property type="project" value="InterPro"/>
</dbReference>
<keyword evidence="9 12" id="KW-0256">Endoplasmic reticulum</keyword>
<keyword evidence="7 12" id="KW-0808">Transferase</keyword>
<evidence type="ECO:0000256" key="10">
    <source>
        <dbReference type="ARBA" id="ARBA00022989"/>
    </source>
</evidence>
<comment type="pathway">
    <text evidence="2 12">Glycolipid biosynthesis; glycosylphosphatidylinositol-anchor biosynthesis.</text>
</comment>
<dbReference type="UniPathway" id="UPA00196"/>
<evidence type="ECO:0000313" key="13">
    <source>
        <dbReference type="EMBL" id="CZT11800.1"/>
    </source>
</evidence>
<organism evidence="13 14">
    <name type="scientific">Rhynchosporium agropyri</name>
    <dbReference type="NCBI Taxonomy" id="914238"/>
    <lineage>
        <taxon>Eukaryota</taxon>
        <taxon>Fungi</taxon>
        <taxon>Dikarya</taxon>
        <taxon>Ascomycota</taxon>
        <taxon>Pezizomycotina</taxon>
        <taxon>Leotiomycetes</taxon>
        <taxon>Helotiales</taxon>
        <taxon>Ploettnerulaceae</taxon>
        <taxon>Rhynchosporium</taxon>
    </lineage>
</organism>
<keyword evidence="10 12" id="KW-1133">Transmembrane helix</keyword>
<dbReference type="GO" id="GO:0006506">
    <property type="term" value="P:GPI anchor biosynthetic process"/>
    <property type="evidence" value="ECO:0007669"/>
    <property type="project" value="UniProtKB-UniPathway"/>
</dbReference>
<dbReference type="InterPro" id="IPR007315">
    <property type="entry name" value="PIG-V/Gpi18"/>
</dbReference>
<reference evidence="14" key="1">
    <citation type="submission" date="2016-03" db="EMBL/GenBank/DDBJ databases">
        <authorList>
            <person name="Guldener U."/>
        </authorList>
    </citation>
    <scope>NUCLEOTIDE SEQUENCE [LARGE SCALE GENOMIC DNA]</scope>
    <source>
        <strain evidence="14">04CH-RAC-A.6.1</strain>
    </source>
</reference>
<feature type="transmembrane region" description="Helical" evidence="12">
    <location>
        <begin position="12"/>
        <end position="31"/>
    </location>
</feature>
<protein>
    <recommendedName>
        <fullName evidence="4 12">GPI mannosyltransferase 2</fullName>
        <ecNumber evidence="12">2.4.1.-</ecNumber>
    </recommendedName>
</protein>
<dbReference type="GO" id="GO:0031501">
    <property type="term" value="C:mannosyltransferase complex"/>
    <property type="evidence" value="ECO:0007669"/>
    <property type="project" value="TreeGrafter"/>
</dbReference>
<keyword evidence="5 12" id="KW-0337">GPI-anchor biosynthesis</keyword>
<evidence type="ECO:0000313" key="14">
    <source>
        <dbReference type="Proteomes" id="UP000178912"/>
    </source>
</evidence>
<dbReference type="OrthoDB" id="10252502at2759"/>
<comment type="subcellular location">
    <subcellularLocation>
        <location evidence="1 12">Endoplasmic reticulum membrane</location>
        <topology evidence="1 12">Multi-pass membrane protein</topology>
    </subcellularLocation>
</comment>
<evidence type="ECO:0000256" key="5">
    <source>
        <dbReference type="ARBA" id="ARBA00022502"/>
    </source>
</evidence>
<keyword evidence="14" id="KW-1185">Reference proteome</keyword>
<keyword evidence="6 12" id="KW-0328">Glycosyltransferase</keyword>
<evidence type="ECO:0000256" key="11">
    <source>
        <dbReference type="ARBA" id="ARBA00023136"/>
    </source>
</evidence>
<dbReference type="GO" id="GO:0004376">
    <property type="term" value="F:GPI mannosyltransferase activity"/>
    <property type="evidence" value="ECO:0007669"/>
    <property type="project" value="InterPro"/>
</dbReference>
<evidence type="ECO:0000256" key="1">
    <source>
        <dbReference type="ARBA" id="ARBA00004477"/>
    </source>
</evidence>
<comment type="caution">
    <text evidence="12">Lacks conserved residue(s) required for the propagation of feature annotation.</text>
</comment>